<accession>A0A0F9A5G5</accession>
<proteinExistence type="predicted"/>
<dbReference type="AlphaFoldDB" id="A0A0F9A5G5"/>
<organism evidence="1">
    <name type="scientific">marine sediment metagenome</name>
    <dbReference type="NCBI Taxonomy" id="412755"/>
    <lineage>
        <taxon>unclassified sequences</taxon>
        <taxon>metagenomes</taxon>
        <taxon>ecological metagenomes</taxon>
    </lineage>
</organism>
<name>A0A0F9A5G5_9ZZZZ</name>
<reference evidence="1" key="1">
    <citation type="journal article" date="2015" name="Nature">
        <title>Complex archaea that bridge the gap between prokaryotes and eukaryotes.</title>
        <authorList>
            <person name="Spang A."/>
            <person name="Saw J.H."/>
            <person name="Jorgensen S.L."/>
            <person name="Zaremba-Niedzwiedzka K."/>
            <person name="Martijn J."/>
            <person name="Lind A.E."/>
            <person name="van Eijk R."/>
            <person name="Schleper C."/>
            <person name="Guy L."/>
            <person name="Ettema T.J."/>
        </authorList>
    </citation>
    <scope>NUCLEOTIDE SEQUENCE</scope>
</reference>
<feature type="non-terminal residue" evidence="1">
    <location>
        <position position="51"/>
    </location>
</feature>
<gene>
    <name evidence="1" type="ORF">LCGC14_2954480</name>
</gene>
<evidence type="ECO:0000313" key="1">
    <source>
        <dbReference type="EMBL" id="KKK67396.1"/>
    </source>
</evidence>
<dbReference type="EMBL" id="LAZR01059633">
    <property type="protein sequence ID" value="KKK67396.1"/>
    <property type="molecule type" value="Genomic_DNA"/>
</dbReference>
<comment type="caution">
    <text evidence="1">The sequence shown here is derived from an EMBL/GenBank/DDBJ whole genome shotgun (WGS) entry which is preliminary data.</text>
</comment>
<sequence>MNTKLSTVLMHRYDHDNTLPDLGDEFNYAFYKGINISQSLVWNTELRITYI</sequence>
<protein>
    <submittedName>
        <fullName evidence="1">Uncharacterized protein</fullName>
    </submittedName>
</protein>